<organism evidence="2 3">
    <name type="scientific">Coniochaeta pulveracea</name>
    <dbReference type="NCBI Taxonomy" id="177199"/>
    <lineage>
        <taxon>Eukaryota</taxon>
        <taxon>Fungi</taxon>
        <taxon>Dikarya</taxon>
        <taxon>Ascomycota</taxon>
        <taxon>Pezizomycotina</taxon>
        <taxon>Sordariomycetes</taxon>
        <taxon>Sordariomycetidae</taxon>
        <taxon>Coniochaetales</taxon>
        <taxon>Coniochaetaceae</taxon>
        <taxon>Coniochaeta</taxon>
    </lineage>
</organism>
<reference evidence="2 3" key="1">
    <citation type="submission" date="2018-08" db="EMBL/GenBank/DDBJ databases">
        <title>Draft genome of the lignicolous fungus Coniochaeta pulveracea.</title>
        <authorList>
            <person name="Borstlap C.J."/>
            <person name="De Witt R.N."/>
            <person name="Botha A."/>
            <person name="Volschenk H."/>
        </authorList>
    </citation>
    <scope>NUCLEOTIDE SEQUENCE [LARGE SCALE GENOMIC DNA]</scope>
    <source>
        <strain evidence="2 3">CAB683</strain>
    </source>
</reference>
<dbReference type="EMBL" id="QVQW01000022">
    <property type="protein sequence ID" value="RKU45340.1"/>
    <property type="molecule type" value="Genomic_DNA"/>
</dbReference>
<dbReference type="Gene3D" id="2.130.10.10">
    <property type="entry name" value="YVTN repeat-like/Quinoprotein amine dehydrogenase"/>
    <property type="match status" value="1"/>
</dbReference>
<comment type="caution">
    <text evidence="2">The sequence shown here is derived from an EMBL/GenBank/DDBJ whole genome shotgun (WGS) entry which is preliminary data.</text>
</comment>
<gene>
    <name evidence="2" type="ORF">DL546_007881</name>
</gene>
<evidence type="ECO:0000313" key="3">
    <source>
        <dbReference type="Proteomes" id="UP000275385"/>
    </source>
</evidence>
<dbReference type="SUPFAM" id="SSF75011">
    <property type="entry name" value="3-carboxy-cis,cis-mucoante lactonizing enzyme"/>
    <property type="match status" value="1"/>
</dbReference>
<dbReference type="Pfam" id="PF10282">
    <property type="entry name" value="Lactonase"/>
    <property type="match status" value="1"/>
</dbReference>
<comment type="similarity">
    <text evidence="1">Belongs to the cycloisomerase 2 family.</text>
</comment>
<keyword evidence="3" id="KW-1185">Reference proteome</keyword>
<dbReference type="STRING" id="177199.A0A420YC96"/>
<evidence type="ECO:0000256" key="1">
    <source>
        <dbReference type="ARBA" id="ARBA00005564"/>
    </source>
</evidence>
<dbReference type="InterPro" id="IPR015943">
    <property type="entry name" value="WD40/YVTN_repeat-like_dom_sf"/>
</dbReference>
<evidence type="ECO:0008006" key="4">
    <source>
        <dbReference type="Google" id="ProtNLM"/>
    </source>
</evidence>
<dbReference type="PANTHER" id="PTHR30344:SF4">
    <property type="entry name" value="CYCLASE, PUTATIVE (AFU_ORTHOLOGUE AFUA_6G11580)-RELATED"/>
    <property type="match status" value="1"/>
</dbReference>
<sequence length="413" mass="44270">MPCHGIYCPHSSPCSMHPAKAACLHDLQMNMILESLHILFWAAWASLARVASGEKHRLYVGNLSPPASLHALEFDDESLAIRVTNTTPADAPHAWITFNHDKTQIYGASLQAPRIASYSMINNMVPRPITSMTAEGTCFNHTSAFVLASAQHPYRVFTGAWPGPNGCGMSIDVDESGSLDHVTDSWSYAANSGLHGLALGNSTPERLYSADLNGDAIWTHKISPENGKAALVGKLTVKAGSHPRHLALHPAGKLLYAVMEAGNRIAAYSIDETTGALSKELSTFSLIPPGSNSSGYWSAEVLLSHDARYIWATARAQSNTNRTGYISAFLLDDAGLIVKRMFRVPTTTTGGVANAISPAPWGSEWAAMTDVPKGYVQIWRMTGGKEGVYAGAQAVARVDIADGGCCANAIWYD</sequence>
<dbReference type="PANTHER" id="PTHR30344">
    <property type="entry name" value="6-PHOSPHOGLUCONOLACTONASE-RELATED"/>
    <property type="match status" value="1"/>
</dbReference>
<dbReference type="Proteomes" id="UP000275385">
    <property type="component" value="Unassembled WGS sequence"/>
</dbReference>
<accession>A0A420YC96</accession>
<dbReference type="InterPro" id="IPR050282">
    <property type="entry name" value="Cycloisomerase_2"/>
</dbReference>
<name>A0A420YC96_9PEZI</name>
<dbReference type="AlphaFoldDB" id="A0A420YC96"/>
<proteinExistence type="inferred from homology"/>
<dbReference type="InterPro" id="IPR019405">
    <property type="entry name" value="Lactonase_7-beta_prop"/>
</dbReference>
<protein>
    <recommendedName>
        <fullName evidence="4">3-carboxy-cis,cis-mucoante lactonizing enzyme</fullName>
    </recommendedName>
</protein>
<evidence type="ECO:0000313" key="2">
    <source>
        <dbReference type="EMBL" id="RKU45340.1"/>
    </source>
</evidence>
<dbReference type="GO" id="GO:0017057">
    <property type="term" value="F:6-phosphogluconolactonase activity"/>
    <property type="evidence" value="ECO:0007669"/>
    <property type="project" value="TreeGrafter"/>
</dbReference>
<dbReference type="OrthoDB" id="1715191at2759"/>